<keyword evidence="2" id="KW-1185">Reference proteome</keyword>
<dbReference type="EMBL" id="JASJEX010000003">
    <property type="protein sequence ID" value="MDJ1129781.1"/>
    <property type="molecule type" value="Genomic_DNA"/>
</dbReference>
<dbReference type="Proteomes" id="UP001431693">
    <property type="component" value="Unassembled WGS sequence"/>
</dbReference>
<dbReference type="RefSeq" id="WP_283712901.1">
    <property type="nucleotide sequence ID" value="NZ_JASJEW010000002.1"/>
</dbReference>
<evidence type="ECO:0008006" key="3">
    <source>
        <dbReference type="Google" id="ProtNLM"/>
    </source>
</evidence>
<reference evidence="1" key="1">
    <citation type="submission" date="2023-05" db="EMBL/GenBank/DDBJ databases">
        <title>[olsenella] sp. nov., isolated from a pig farm feces dump.</title>
        <authorList>
            <person name="Chang Y.-H."/>
        </authorList>
    </citation>
    <scope>NUCLEOTIDE SEQUENCE</scope>
    <source>
        <strain evidence="1">YH-ols2217</strain>
    </source>
</reference>
<dbReference type="InterPro" id="IPR036388">
    <property type="entry name" value="WH-like_DNA-bd_sf"/>
</dbReference>
<comment type="caution">
    <text evidence="1">The sequence shown here is derived from an EMBL/GenBank/DDBJ whole genome shotgun (WGS) entry which is preliminary data.</text>
</comment>
<name>A0ABT6ZL71_9ACTN</name>
<evidence type="ECO:0000313" key="2">
    <source>
        <dbReference type="Proteomes" id="UP001431693"/>
    </source>
</evidence>
<dbReference type="SUPFAM" id="SSF46785">
    <property type="entry name" value="Winged helix' DNA-binding domain"/>
    <property type="match status" value="1"/>
</dbReference>
<organism evidence="1 2">
    <name type="scientific">Kribbibacterium absianum</name>
    <dbReference type="NCBI Taxonomy" id="3044210"/>
    <lineage>
        <taxon>Bacteria</taxon>
        <taxon>Bacillati</taxon>
        <taxon>Actinomycetota</taxon>
        <taxon>Coriobacteriia</taxon>
        <taxon>Coriobacteriales</taxon>
        <taxon>Kribbibacteriaceae</taxon>
        <taxon>Kribbibacterium</taxon>
    </lineage>
</organism>
<gene>
    <name evidence="1" type="ORF">QJ043_06795</name>
</gene>
<protein>
    <recommendedName>
        <fullName evidence="3">MarR family transcriptional regulator</fullName>
    </recommendedName>
</protein>
<proteinExistence type="predicted"/>
<dbReference type="Gene3D" id="1.10.10.10">
    <property type="entry name" value="Winged helix-like DNA-binding domain superfamily/Winged helix DNA-binding domain"/>
    <property type="match status" value="1"/>
</dbReference>
<dbReference type="InterPro" id="IPR036390">
    <property type="entry name" value="WH_DNA-bd_sf"/>
</dbReference>
<accession>A0ABT6ZL71</accession>
<sequence>MSHAAGFLVLGAVLAKRLDIASLDEASLKTLGLLDPQGAPTFAGRVCADENDLPGLAVITLDETGQVAGPPRPVRHCSLLKCLETALDAFRVHAHDVPESAFLQALAEAFATRRWDTEEDVTVVVGPTGVEVRWPGSGLRSRTDFTLASVLSLLGVGQFQAIPLNTYAHAYRGLPAAPEVRVDPTQSGVVLPSSRPKPHTDTQDRLLTLVSDRGTVTRREVQDLLGLTQPTAVRALTALVTEGALEKLGAGPSTRYRLPRDIH</sequence>
<evidence type="ECO:0000313" key="1">
    <source>
        <dbReference type="EMBL" id="MDJ1129781.1"/>
    </source>
</evidence>